<dbReference type="AlphaFoldDB" id="A0AAV3XK12"/>
<accession>A0AAV3XK12</accession>
<sequence>MPVSDRWLPNHPKERYGKLPYCYFRTRFYEYGTATYDLPCRSIRRQPEYNEEMWYRVSQLGNLQIEKFFWIGALLPFQPLFFSANPRLTSKGEKVSLEEDDPWGFVYE</sequence>
<evidence type="ECO:0000313" key="1">
    <source>
        <dbReference type="EMBL" id="GET42998.1"/>
    </source>
</evidence>
<protein>
    <submittedName>
        <fullName evidence="1">Uncharacterized protein</fullName>
    </submittedName>
</protein>
<name>A0AAV3XK12_9CYAN</name>
<keyword evidence="2" id="KW-1185">Reference proteome</keyword>
<dbReference type="Proteomes" id="UP001050975">
    <property type="component" value="Unassembled WGS sequence"/>
</dbReference>
<reference evidence="1" key="1">
    <citation type="submission" date="2019-10" db="EMBL/GenBank/DDBJ databases">
        <title>Draft genome sequece of Microseira wollei NIES-4236.</title>
        <authorList>
            <person name="Yamaguchi H."/>
            <person name="Suzuki S."/>
            <person name="Kawachi M."/>
        </authorList>
    </citation>
    <scope>NUCLEOTIDE SEQUENCE</scope>
    <source>
        <strain evidence="1">NIES-4236</strain>
    </source>
</reference>
<proteinExistence type="predicted"/>
<evidence type="ECO:0000313" key="2">
    <source>
        <dbReference type="Proteomes" id="UP001050975"/>
    </source>
</evidence>
<gene>
    <name evidence="1" type="ORF">MiSe_78180</name>
</gene>
<dbReference type="EMBL" id="BLAY01000193">
    <property type="protein sequence ID" value="GET42998.1"/>
    <property type="molecule type" value="Genomic_DNA"/>
</dbReference>
<comment type="caution">
    <text evidence="1">The sequence shown here is derived from an EMBL/GenBank/DDBJ whole genome shotgun (WGS) entry which is preliminary data.</text>
</comment>
<dbReference type="RefSeq" id="WP_226591348.1">
    <property type="nucleotide sequence ID" value="NZ_BLAY01000193.1"/>
</dbReference>
<organism evidence="1 2">
    <name type="scientific">Microseira wollei NIES-4236</name>
    <dbReference type="NCBI Taxonomy" id="2530354"/>
    <lineage>
        <taxon>Bacteria</taxon>
        <taxon>Bacillati</taxon>
        <taxon>Cyanobacteriota</taxon>
        <taxon>Cyanophyceae</taxon>
        <taxon>Oscillatoriophycideae</taxon>
        <taxon>Aerosakkonematales</taxon>
        <taxon>Aerosakkonemataceae</taxon>
        <taxon>Microseira</taxon>
    </lineage>
</organism>